<evidence type="ECO:0000256" key="6">
    <source>
        <dbReference type="SAM" id="Phobius"/>
    </source>
</evidence>
<dbReference type="InterPro" id="IPR001036">
    <property type="entry name" value="Acrflvin-R"/>
</dbReference>
<evidence type="ECO:0000313" key="9">
    <source>
        <dbReference type="Proteomes" id="UP000588098"/>
    </source>
</evidence>
<dbReference type="GO" id="GO:0005886">
    <property type="term" value="C:plasma membrane"/>
    <property type="evidence" value="ECO:0007669"/>
    <property type="project" value="UniProtKB-SubCell"/>
</dbReference>
<dbReference type="GO" id="GO:0022857">
    <property type="term" value="F:transmembrane transporter activity"/>
    <property type="evidence" value="ECO:0007669"/>
    <property type="project" value="InterPro"/>
</dbReference>
<sequence length="710" mass="74235">MTDMLSRLARACHRRRWATLITWVLASLILVSAGGMAKPEFDAEYALPDTDSQSAYSLLEKHFPEQATGRGEIVLHAPKGLADPQVRADADKVLAAARQAGPAVQNVIPYDDTRRGGRVNADATTGVATLVFAAPRTEVPKDDAKDIAQRLTALSTSRLQVELSGSMFAPVPSTGLSETVGLAAAVVLLLLLFGSLALAGLPIVVALVGLFTSMGLVMLLSKIMTVPSFSMSVAIMIVLGVGVDYALFIATRYRSARQDGQPPAEAVSTAATTSGRAVLFAGTTVIVSLGGMLFMGIPFIYGLAASCALGVLATLALALTLVPALLGLCDRWLTRPGRLERRTPRTTLSPSGVLTRHAGKIACAGVAVLLVLCAPALSMRLGAADAKNAATSETTRRAHDLKQQAFGTGSTAPLSVVADLRGTDPDELDSLTDRLRRTSGIHQVTPPAVSRDGKAALVTVIPTTAAQDAATPRLVSTLRAQVLPRATAGTPLRLHVGGLTATSVDLTERMADKLLVFVLAVVVISLILLTAMFRSLLVPLQAVALTLLALGASYGLLTAVFQWGWGAGLIGVGSTGPLESYMPMTLMALLFGLSMDYQVFVLSRVREAYDHGHDAREAVAKGVRSSGRVVLAAALIMAAVFAAFVLSPDRIMKQFGLGLAAAVMVEAFLVLVVTPVLLTKLGARAWSPLGRHVHRTLATAAASADATSTP</sequence>
<keyword evidence="5 6" id="KW-0472">Membrane</keyword>
<feature type="transmembrane region" description="Helical" evidence="6">
    <location>
        <begin position="303"/>
        <end position="328"/>
    </location>
</feature>
<dbReference type="SUPFAM" id="SSF82866">
    <property type="entry name" value="Multidrug efflux transporter AcrB transmembrane domain"/>
    <property type="match status" value="2"/>
</dbReference>
<feature type="transmembrane region" description="Helical" evidence="6">
    <location>
        <begin position="658"/>
        <end position="678"/>
    </location>
</feature>
<feature type="transmembrane region" description="Helical" evidence="6">
    <location>
        <begin position="203"/>
        <end position="223"/>
    </location>
</feature>
<dbReference type="InterPro" id="IPR004869">
    <property type="entry name" value="MMPL_dom"/>
</dbReference>
<evidence type="ECO:0000256" key="2">
    <source>
        <dbReference type="ARBA" id="ARBA00022475"/>
    </source>
</evidence>
<dbReference type="Proteomes" id="UP000588098">
    <property type="component" value="Unassembled WGS sequence"/>
</dbReference>
<evidence type="ECO:0000313" key="8">
    <source>
        <dbReference type="EMBL" id="MBB5934079.1"/>
    </source>
</evidence>
<proteinExistence type="predicted"/>
<dbReference type="PANTHER" id="PTHR33406">
    <property type="entry name" value="MEMBRANE PROTEIN MJ1562-RELATED"/>
    <property type="match status" value="1"/>
</dbReference>
<dbReference type="Gene3D" id="1.20.1640.10">
    <property type="entry name" value="Multidrug efflux transporter AcrB transmembrane domain"/>
    <property type="match status" value="2"/>
</dbReference>
<dbReference type="PANTHER" id="PTHR33406:SF13">
    <property type="entry name" value="MEMBRANE PROTEIN YDFJ"/>
    <property type="match status" value="1"/>
</dbReference>
<feature type="transmembrane region" description="Helical" evidence="6">
    <location>
        <begin position="585"/>
        <end position="605"/>
    </location>
</feature>
<name>A0A7W9UXT6_9ACTN</name>
<feature type="transmembrane region" description="Helical" evidence="6">
    <location>
        <begin position="180"/>
        <end position="198"/>
    </location>
</feature>
<evidence type="ECO:0000256" key="4">
    <source>
        <dbReference type="ARBA" id="ARBA00022989"/>
    </source>
</evidence>
<comment type="caution">
    <text evidence="8">The sequence shown here is derived from an EMBL/GenBank/DDBJ whole genome shotgun (WGS) entry which is preliminary data.</text>
</comment>
<feature type="transmembrane region" description="Helical" evidence="6">
    <location>
        <begin position="277"/>
        <end position="297"/>
    </location>
</feature>
<keyword evidence="3 6" id="KW-0812">Transmembrane</keyword>
<feature type="transmembrane region" description="Helical" evidence="6">
    <location>
        <begin position="358"/>
        <end position="377"/>
    </location>
</feature>
<accession>A0A7W9UXT6</accession>
<feature type="transmembrane region" description="Helical" evidence="6">
    <location>
        <begin position="626"/>
        <end position="646"/>
    </location>
</feature>
<evidence type="ECO:0000259" key="7">
    <source>
        <dbReference type="PROSITE" id="PS50156"/>
    </source>
</evidence>
<dbReference type="PROSITE" id="PS50156">
    <property type="entry name" value="SSD"/>
    <property type="match status" value="2"/>
</dbReference>
<comment type="subcellular location">
    <subcellularLocation>
        <location evidence="1">Cell membrane</location>
        <topology evidence="1">Multi-pass membrane protein</topology>
    </subcellularLocation>
</comment>
<reference evidence="8 9" key="1">
    <citation type="submission" date="2020-08" db="EMBL/GenBank/DDBJ databases">
        <title>Genomic Encyclopedia of Type Strains, Phase III (KMG-III): the genomes of soil and plant-associated and newly described type strains.</title>
        <authorList>
            <person name="Whitman W."/>
        </authorList>
    </citation>
    <scope>NUCLEOTIDE SEQUENCE [LARGE SCALE GENOMIC DNA]</scope>
    <source>
        <strain evidence="8 9">CECT 8305</strain>
    </source>
</reference>
<evidence type="ECO:0000256" key="5">
    <source>
        <dbReference type="ARBA" id="ARBA00023136"/>
    </source>
</evidence>
<gene>
    <name evidence="8" type="ORF">FHS42_001105</name>
</gene>
<dbReference type="AlphaFoldDB" id="A0A7W9UXT6"/>
<dbReference type="InterPro" id="IPR000731">
    <property type="entry name" value="SSD"/>
</dbReference>
<feature type="transmembrane region" description="Helical" evidence="6">
    <location>
        <begin position="514"/>
        <end position="533"/>
    </location>
</feature>
<evidence type="ECO:0000256" key="3">
    <source>
        <dbReference type="ARBA" id="ARBA00022692"/>
    </source>
</evidence>
<dbReference type="EMBL" id="JACHJL010000002">
    <property type="protein sequence ID" value="MBB5934079.1"/>
    <property type="molecule type" value="Genomic_DNA"/>
</dbReference>
<dbReference type="PRINTS" id="PR00702">
    <property type="entry name" value="ACRIFLAVINRP"/>
</dbReference>
<feature type="domain" description="SSD" evidence="7">
    <location>
        <begin position="514"/>
        <end position="680"/>
    </location>
</feature>
<evidence type="ECO:0000256" key="1">
    <source>
        <dbReference type="ARBA" id="ARBA00004651"/>
    </source>
</evidence>
<dbReference type="Pfam" id="PF03176">
    <property type="entry name" value="MMPL"/>
    <property type="match status" value="2"/>
</dbReference>
<keyword evidence="2" id="KW-1003">Cell membrane</keyword>
<dbReference type="InterPro" id="IPR050545">
    <property type="entry name" value="Mycobact_MmpL"/>
</dbReference>
<protein>
    <submittedName>
        <fullName evidence="8">RND superfamily putative drug exporter</fullName>
    </submittedName>
</protein>
<organism evidence="8 9">
    <name type="scientific">Streptomyces zagrosensis</name>
    <dbReference type="NCBI Taxonomy" id="1042984"/>
    <lineage>
        <taxon>Bacteria</taxon>
        <taxon>Bacillati</taxon>
        <taxon>Actinomycetota</taxon>
        <taxon>Actinomycetes</taxon>
        <taxon>Kitasatosporales</taxon>
        <taxon>Streptomycetaceae</taxon>
        <taxon>Streptomyces</taxon>
    </lineage>
</organism>
<keyword evidence="4 6" id="KW-1133">Transmembrane helix</keyword>
<keyword evidence="9" id="KW-1185">Reference proteome</keyword>
<feature type="transmembrane region" description="Helical" evidence="6">
    <location>
        <begin position="229"/>
        <end position="248"/>
    </location>
</feature>
<feature type="domain" description="SSD" evidence="7">
    <location>
        <begin position="198"/>
        <end position="328"/>
    </location>
</feature>
<feature type="transmembrane region" description="Helical" evidence="6">
    <location>
        <begin position="545"/>
        <end position="565"/>
    </location>
</feature>